<evidence type="ECO:0000313" key="3">
    <source>
        <dbReference type="Proteomes" id="UP000199236"/>
    </source>
</evidence>
<accession>A0A1I5DC92</accession>
<gene>
    <name evidence="2" type="ORF">SAMN04488056_102552</name>
</gene>
<feature type="transmembrane region" description="Helical" evidence="1">
    <location>
        <begin position="12"/>
        <end position="31"/>
    </location>
</feature>
<sequence>MRKALRYFWKEQPIALSVFALALVLLVFFGIRFVDRFMYFHDPAHRNQALEPWMTPRYVGMSYKLPRDVIFDVMDLENTEGRRMRVGEIADRMGISLSELEARVRKAKVAFMAQGEGAKSPLGQKGGSDK</sequence>
<evidence type="ECO:0000256" key="1">
    <source>
        <dbReference type="SAM" id="Phobius"/>
    </source>
</evidence>
<organism evidence="2 3">
    <name type="scientific">Cohaesibacter marisflavi</name>
    <dbReference type="NCBI Taxonomy" id="655353"/>
    <lineage>
        <taxon>Bacteria</taxon>
        <taxon>Pseudomonadati</taxon>
        <taxon>Pseudomonadota</taxon>
        <taxon>Alphaproteobacteria</taxon>
        <taxon>Hyphomicrobiales</taxon>
        <taxon>Cohaesibacteraceae</taxon>
    </lineage>
</organism>
<protein>
    <submittedName>
        <fullName evidence="2">Uncharacterized protein</fullName>
    </submittedName>
</protein>
<dbReference type="STRING" id="655353.SAMN04488056_102552"/>
<dbReference type="OrthoDB" id="159440at2"/>
<evidence type="ECO:0000313" key="2">
    <source>
        <dbReference type="EMBL" id="SFN96810.1"/>
    </source>
</evidence>
<keyword evidence="1" id="KW-0472">Membrane</keyword>
<dbReference type="RefSeq" id="WP_090070115.1">
    <property type="nucleotide sequence ID" value="NZ_FOVR01000002.1"/>
</dbReference>
<dbReference type="Proteomes" id="UP000199236">
    <property type="component" value="Unassembled WGS sequence"/>
</dbReference>
<keyword evidence="1" id="KW-1133">Transmembrane helix</keyword>
<keyword evidence="1" id="KW-0812">Transmembrane</keyword>
<name>A0A1I5DC92_9HYPH</name>
<keyword evidence="3" id="KW-1185">Reference proteome</keyword>
<reference evidence="2 3" key="1">
    <citation type="submission" date="2016-10" db="EMBL/GenBank/DDBJ databases">
        <authorList>
            <person name="de Groot N.N."/>
        </authorList>
    </citation>
    <scope>NUCLEOTIDE SEQUENCE [LARGE SCALE GENOMIC DNA]</scope>
    <source>
        <strain evidence="2 3">CGMCC 1.9157</strain>
    </source>
</reference>
<dbReference type="EMBL" id="FOVR01000002">
    <property type="protein sequence ID" value="SFN96810.1"/>
    <property type="molecule type" value="Genomic_DNA"/>
</dbReference>
<dbReference type="AlphaFoldDB" id="A0A1I5DC92"/>
<proteinExistence type="predicted"/>